<gene>
    <name evidence="1" type="ORF">A3A71_02215</name>
</gene>
<dbReference type="EMBL" id="MEZX01000002">
    <property type="protein sequence ID" value="OGD64838.1"/>
    <property type="molecule type" value="Genomic_DNA"/>
</dbReference>
<sequence>MADSKTAGRHWITLHAILGHAIYPVSTKNSRVAPFALISSEAIKAYSSLLESSPLARATLFYEAGRSSQNKERIGKVFVNHWLQGHPEFKDLWEDVGRNLYTLADLAKLFKASRKDLILPDAENITMLAACHRLTTVPPKDTWGSYALELLRLSRQHPGFKQEAVVLAARQMQNVANCEAKGGAVGEHTSQWATLLAAELTTNFVQYGEEICKAVRGEANANTPFGFFQVNPGDYRPALRKLITSVIGRLSPTEISWIADGHWHDDYCDEQGKLWAALCAYPDKLNFDQQIRALVEGLLSIVVLDRTRVPTGKTNGQQEHYMKRWWLRYPEDVRFRALGVLFGEKDRLMVKVLDQRLFWGVEDDYWPMLERLARAGKMPAWWVVKNSSRGNLVQHWINNLGERMLYSGQAELAELIIKQHLRAGRTLADPKVAKPLLENGYRVTGSTAEACNLAEAIYADSSLAGVVWEDKPWWRDAIAKHAGFNVTLITTFLGLSEAEDAELLAFFSAQERTLCRLVEFAIGSEHKQHELVPRARKLLEIDIELAKRARLFVLEKDRGWLLFSWPEGAQALLTDEQIREEILTNRTGAFSVEKFGGLFVDDQAVDRLRGRLLKEFDEKMGSVKLWDLSWAKWVKAFGFQTQQPFVIRLQSLIGRTLEVARIVA</sequence>
<proteinExistence type="predicted"/>
<accession>A0A1F5EBQ2</accession>
<dbReference type="AlphaFoldDB" id="A0A1F5EBQ2"/>
<organism evidence="1 2">
    <name type="scientific">Candidatus Berkelbacteria bacterium RIFCSPLOWO2_01_FULL_50_28</name>
    <dbReference type="NCBI Taxonomy" id="1797471"/>
    <lineage>
        <taxon>Bacteria</taxon>
        <taxon>Candidatus Berkelbacteria</taxon>
    </lineage>
</organism>
<evidence type="ECO:0000313" key="2">
    <source>
        <dbReference type="Proteomes" id="UP000177481"/>
    </source>
</evidence>
<name>A0A1F5EBQ2_9BACT</name>
<protein>
    <submittedName>
        <fullName evidence="1">Uncharacterized protein</fullName>
    </submittedName>
</protein>
<evidence type="ECO:0000313" key="1">
    <source>
        <dbReference type="EMBL" id="OGD64838.1"/>
    </source>
</evidence>
<dbReference type="Proteomes" id="UP000177481">
    <property type="component" value="Unassembled WGS sequence"/>
</dbReference>
<comment type="caution">
    <text evidence="1">The sequence shown here is derived from an EMBL/GenBank/DDBJ whole genome shotgun (WGS) entry which is preliminary data.</text>
</comment>
<reference evidence="1 2" key="1">
    <citation type="journal article" date="2016" name="Nat. Commun.">
        <title>Thousands of microbial genomes shed light on interconnected biogeochemical processes in an aquifer system.</title>
        <authorList>
            <person name="Anantharaman K."/>
            <person name="Brown C.T."/>
            <person name="Hug L.A."/>
            <person name="Sharon I."/>
            <person name="Castelle C.J."/>
            <person name="Probst A.J."/>
            <person name="Thomas B.C."/>
            <person name="Singh A."/>
            <person name="Wilkins M.J."/>
            <person name="Karaoz U."/>
            <person name="Brodie E.L."/>
            <person name="Williams K.H."/>
            <person name="Hubbard S.S."/>
            <person name="Banfield J.F."/>
        </authorList>
    </citation>
    <scope>NUCLEOTIDE SEQUENCE [LARGE SCALE GENOMIC DNA]</scope>
</reference>